<dbReference type="GO" id="GO:0008270">
    <property type="term" value="F:zinc ion binding"/>
    <property type="evidence" value="ECO:0007669"/>
    <property type="project" value="UniProtKB-UniRule"/>
</dbReference>
<keyword evidence="3 12" id="KW-0479">Metal-binding</keyword>
<sequence length="919" mass="102943">MYMNGVSLLPMTVAEPGKSYNAEINRHRWIEVLVDSPSGSELYVYRVPEQLAVKPGDILSVPFGSQLIGGVAIRFLTQPPADVPLEKIRDIEEVVSAGFFPLAYTELVNRVASYYCTRLIEVIRMTLPPGLLGRSQRRIRLTVAGAGVSTKTNTLVEKYPIDISRPILTFTNVQKSHSFLLHFYLLKVIENKDLLTLLIFQQSVGKISNKTANQILQLLQEQIDGDYSFVYLQRQVPSAHKAVQELLRRGLVESYLEPPQLAKPKYEKAVTLVGNLFDRDLTPRQREVLEVLRRQGGELWQNELLRLCNTSSTILKNLEQKGYVVIQEREVLRTESSSTPGGMLGKEQSKILTPDQSKALEAIARLNGYAKVLLHGVTGSGKTEIYLQAIAPLLAQGKSALVLVPEIGLTPQLTDRFRARFGVGVNGASPVLVYHSALSAGERYDTWRLMLAGVPQIVIGTRSAIFAPLPNLGIIILDEEHDSSFKQDSPAPTYHARTVAAWRAELENCPLILGSATPSLETWVDVRDKVELSPPPPLLPITPYPQRGPHLPHSPLPTHYLSLPQRINARPLPPVEVVDMRRELQEGNRSIFSRSLQKALQQLKERNQQGILFIHRRGHSTFVSCRSCGFVMECPHCDVSLAYHYTEETMQVLRCHYCNYTRSHPRSCPECSSPYLKYFGSGTQKVEEELAKQFPDLGCIRFDSDTTRNKGAHRTLITQFANGEADLLVGTQMLTKGLDLPQVTLVGVVSADGLLHLSDYRASERAFQTLTQVAGRAGRGEEPGRVIVQTYTPEHPVIEAVKHHDYHSFINEELEQRQALNYPPYGRLILLRLSSTDPIQVENTAQVVAAILPQQEGLEILGPVPATILRVANRYRWQILLKLAPETPPYLPYWEEIDKLCRQKSVSFTIDVDPLNMMG</sequence>
<dbReference type="Pfam" id="PF18074">
    <property type="entry name" value="PriA_C"/>
    <property type="match status" value="1"/>
</dbReference>
<comment type="catalytic activity">
    <reaction evidence="12">
        <text>Couples ATP hydrolysis with the unwinding of duplex DNA by translocating in the 3'-5' direction.</text>
        <dbReference type="EC" id="5.6.2.4"/>
    </reaction>
</comment>
<name>A0A139XEQ2_9CYAN</name>
<dbReference type="PANTHER" id="PTHR30580">
    <property type="entry name" value="PRIMOSOMAL PROTEIN N"/>
    <property type="match status" value="1"/>
</dbReference>
<dbReference type="GO" id="GO:0016887">
    <property type="term" value="F:ATP hydrolysis activity"/>
    <property type="evidence" value="ECO:0007669"/>
    <property type="project" value="RHEA"/>
</dbReference>
<evidence type="ECO:0000256" key="2">
    <source>
        <dbReference type="ARBA" id="ARBA00022705"/>
    </source>
</evidence>
<feature type="binding site" evidence="12">
    <location>
        <position position="658"/>
    </location>
    <ligand>
        <name>Zn(2+)</name>
        <dbReference type="ChEBI" id="CHEBI:29105"/>
        <label>2</label>
    </ligand>
</feature>
<dbReference type="HAMAP" id="MF_00983">
    <property type="entry name" value="PriA"/>
    <property type="match status" value="1"/>
</dbReference>
<dbReference type="InterPro" id="IPR001650">
    <property type="entry name" value="Helicase_C-like"/>
</dbReference>
<dbReference type="NCBIfam" id="NF004066">
    <property type="entry name" value="PRK05580.1-3"/>
    <property type="match status" value="1"/>
</dbReference>
<dbReference type="GO" id="GO:0043138">
    <property type="term" value="F:3'-5' DNA helicase activity"/>
    <property type="evidence" value="ECO:0007669"/>
    <property type="project" value="UniProtKB-EC"/>
</dbReference>
<dbReference type="GO" id="GO:0006310">
    <property type="term" value="P:DNA recombination"/>
    <property type="evidence" value="ECO:0007669"/>
    <property type="project" value="InterPro"/>
</dbReference>
<dbReference type="InterPro" id="IPR014001">
    <property type="entry name" value="Helicase_ATP-bd"/>
</dbReference>
<dbReference type="EMBL" id="ANNX02000016">
    <property type="protein sequence ID" value="KYC43170.1"/>
    <property type="molecule type" value="Genomic_DNA"/>
</dbReference>
<keyword evidence="7 12" id="KW-0862">Zinc</keyword>
<comment type="cofactor">
    <cofactor evidence="12">
        <name>Zn(2+)</name>
        <dbReference type="ChEBI" id="CHEBI:29105"/>
    </cofactor>
    <text evidence="12">Binds 2 zinc ions per subunit.</text>
</comment>
<gene>
    <name evidence="12" type="primary">priA</name>
    <name evidence="15" type="ORF">WA1_13815</name>
</gene>
<comment type="function">
    <text evidence="12">Initiates the restart of stalled replication forks, which reloads the replicative helicase on sites other than the origin of replication. Recognizes and binds to abandoned replication forks and remodels them to uncover a helicase loading site. Promotes assembly of the primosome at these replication forks.</text>
</comment>
<dbReference type="CDD" id="cd18804">
    <property type="entry name" value="SF2_C_priA"/>
    <property type="match status" value="1"/>
</dbReference>
<evidence type="ECO:0000256" key="11">
    <source>
        <dbReference type="ARBA" id="ARBA00048988"/>
    </source>
</evidence>
<keyword evidence="9 12" id="KW-0238">DNA-binding</keyword>
<keyword evidence="4 12" id="KW-0547">Nucleotide-binding</keyword>
<dbReference type="GO" id="GO:0006302">
    <property type="term" value="P:double-strand break repair"/>
    <property type="evidence" value="ECO:0007669"/>
    <property type="project" value="InterPro"/>
</dbReference>
<keyword evidence="16" id="KW-1185">Reference proteome</keyword>
<feature type="domain" description="Helicase ATP-binding" evidence="13">
    <location>
        <begin position="363"/>
        <end position="536"/>
    </location>
</feature>
<evidence type="ECO:0000256" key="5">
    <source>
        <dbReference type="ARBA" id="ARBA00022801"/>
    </source>
</evidence>
<comment type="similarity">
    <text evidence="12">Belongs to the helicase family. PriA subfamily.</text>
</comment>
<dbReference type="InterPro" id="IPR005259">
    <property type="entry name" value="PriA"/>
</dbReference>
<dbReference type="InterPro" id="IPR011545">
    <property type="entry name" value="DEAD/DEAH_box_helicase_dom"/>
</dbReference>
<feature type="binding site" evidence="12">
    <location>
        <position position="655"/>
    </location>
    <ligand>
        <name>Zn(2+)</name>
        <dbReference type="ChEBI" id="CHEBI:29105"/>
        <label>2</label>
    </ligand>
</feature>
<evidence type="ECO:0000256" key="1">
    <source>
        <dbReference type="ARBA" id="ARBA00022515"/>
    </source>
</evidence>
<reference evidence="15 16" key="1">
    <citation type="journal article" date="2013" name="Genome Biol. Evol.">
        <title>Genomes of Stigonematalean cyanobacteria (subsection V) and the evolution of oxygenic photosynthesis from prokaryotes to plastids.</title>
        <authorList>
            <person name="Dagan T."/>
            <person name="Roettger M."/>
            <person name="Stucken K."/>
            <person name="Landan G."/>
            <person name="Koch R."/>
            <person name="Major P."/>
            <person name="Gould S.B."/>
            <person name="Goremykin V.V."/>
            <person name="Rippka R."/>
            <person name="Tandeau de Marsac N."/>
            <person name="Gugger M."/>
            <person name="Lockhart P.J."/>
            <person name="Allen J.F."/>
            <person name="Brune I."/>
            <person name="Maus I."/>
            <person name="Puhler A."/>
            <person name="Martin W.F."/>
        </authorList>
    </citation>
    <scope>NUCLEOTIDE SEQUENCE [LARGE SCALE GENOMIC DNA]</scope>
    <source>
        <strain evidence="15 16">PCC 7110</strain>
    </source>
</reference>
<feature type="binding site" evidence="12">
    <location>
        <position position="668"/>
    </location>
    <ligand>
        <name>Zn(2+)</name>
        <dbReference type="ChEBI" id="CHEBI:29105"/>
        <label>1</label>
    </ligand>
</feature>
<dbReference type="SMART" id="SM00490">
    <property type="entry name" value="HELICc"/>
    <property type="match status" value="1"/>
</dbReference>
<dbReference type="GO" id="GO:0003677">
    <property type="term" value="F:DNA binding"/>
    <property type="evidence" value="ECO:0007669"/>
    <property type="project" value="UniProtKB-UniRule"/>
</dbReference>
<dbReference type="FunFam" id="3.40.50.300:FF:000489">
    <property type="entry name" value="Primosome assembly protein PriA"/>
    <property type="match status" value="1"/>
</dbReference>
<dbReference type="InterPro" id="IPR041236">
    <property type="entry name" value="PriA_C"/>
</dbReference>
<feature type="binding site" evidence="12">
    <location>
        <position position="634"/>
    </location>
    <ligand>
        <name>Zn(2+)</name>
        <dbReference type="ChEBI" id="CHEBI:29105"/>
        <label>2</label>
    </ligand>
</feature>
<accession>A0A139XEQ2</accession>
<dbReference type="CDD" id="cd17929">
    <property type="entry name" value="DEXHc_priA"/>
    <property type="match status" value="1"/>
</dbReference>
<evidence type="ECO:0000256" key="4">
    <source>
        <dbReference type="ARBA" id="ARBA00022741"/>
    </source>
</evidence>
<evidence type="ECO:0000313" key="16">
    <source>
        <dbReference type="Proteomes" id="UP000076925"/>
    </source>
</evidence>
<comment type="caution">
    <text evidence="15">The sequence shown here is derived from an EMBL/GenBank/DDBJ whole genome shotgun (WGS) entry which is preliminary data.</text>
</comment>
<evidence type="ECO:0000256" key="6">
    <source>
        <dbReference type="ARBA" id="ARBA00022806"/>
    </source>
</evidence>
<evidence type="ECO:0000256" key="10">
    <source>
        <dbReference type="ARBA" id="ARBA00023235"/>
    </source>
</evidence>
<dbReference type="Gene3D" id="3.40.50.300">
    <property type="entry name" value="P-loop containing nucleotide triphosphate hydrolases"/>
    <property type="match status" value="2"/>
</dbReference>
<evidence type="ECO:0000256" key="9">
    <source>
        <dbReference type="ARBA" id="ARBA00023125"/>
    </source>
</evidence>
<feature type="binding site" evidence="12">
    <location>
        <position position="671"/>
    </location>
    <ligand>
        <name>Zn(2+)</name>
        <dbReference type="ChEBI" id="CHEBI:29105"/>
        <label>1</label>
    </ligand>
</feature>
<dbReference type="InterPro" id="IPR041222">
    <property type="entry name" value="PriA_3primeBD"/>
</dbReference>
<dbReference type="PANTHER" id="PTHR30580:SF0">
    <property type="entry name" value="PRIMOSOMAL PROTEIN N"/>
    <property type="match status" value="1"/>
</dbReference>
<dbReference type="RefSeq" id="WP_148662683.1">
    <property type="nucleotide sequence ID" value="NZ_KQ976354.1"/>
</dbReference>
<dbReference type="EC" id="5.6.2.4" evidence="12"/>
<feature type="binding site" evidence="12">
    <location>
        <position position="637"/>
    </location>
    <ligand>
        <name>Zn(2+)</name>
        <dbReference type="ChEBI" id="CHEBI:29105"/>
        <label>2</label>
    </ligand>
</feature>
<dbReference type="Pfam" id="PF00270">
    <property type="entry name" value="DEAD"/>
    <property type="match status" value="1"/>
</dbReference>
<dbReference type="InterPro" id="IPR040498">
    <property type="entry name" value="PriA_CRR"/>
</dbReference>
<evidence type="ECO:0000259" key="14">
    <source>
        <dbReference type="PROSITE" id="PS51194"/>
    </source>
</evidence>
<dbReference type="Pfam" id="PF00271">
    <property type="entry name" value="Helicase_C"/>
    <property type="match status" value="1"/>
</dbReference>
<keyword evidence="2 12" id="KW-0235">DNA replication</keyword>
<evidence type="ECO:0000256" key="12">
    <source>
        <dbReference type="HAMAP-Rule" id="MF_00983"/>
    </source>
</evidence>
<protein>
    <recommendedName>
        <fullName evidence="12">Replication restart protein PriA</fullName>
    </recommendedName>
    <alternativeName>
        <fullName evidence="12">ATP-dependent DNA helicase PriA</fullName>
        <ecNumber evidence="12">5.6.2.4</ecNumber>
    </alternativeName>
    <alternativeName>
        <fullName evidence="12">DNA 3'-5' helicase PriA</fullName>
    </alternativeName>
</protein>
<dbReference type="Gene3D" id="3.40.1440.60">
    <property type="entry name" value="PriA, 3(prime) DNA-binding domain"/>
    <property type="match status" value="1"/>
</dbReference>
<dbReference type="GO" id="GO:0006270">
    <property type="term" value="P:DNA replication initiation"/>
    <property type="evidence" value="ECO:0007669"/>
    <property type="project" value="TreeGrafter"/>
</dbReference>
<evidence type="ECO:0000256" key="3">
    <source>
        <dbReference type="ARBA" id="ARBA00022723"/>
    </source>
</evidence>
<feature type="binding site" evidence="12">
    <location>
        <position position="625"/>
    </location>
    <ligand>
        <name>Zn(2+)</name>
        <dbReference type="ChEBI" id="CHEBI:29105"/>
        <label>1</label>
    </ligand>
</feature>
<dbReference type="Pfam" id="PF18319">
    <property type="entry name" value="Zn_ribbon_PriA"/>
    <property type="match status" value="1"/>
</dbReference>
<evidence type="ECO:0000256" key="7">
    <source>
        <dbReference type="ARBA" id="ARBA00022833"/>
    </source>
</evidence>
<dbReference type="GO" id="GO:0006269">
    <property type="term" value="P:DNA replication, synthesis of primer"/>
    <property type="evidence" value="ECO:0007669"/>
    <property type="project" value="UniProtKB-KW"/>
</dbReference>
<dbReference type="PROSITE" id="PS51194">
    <property type="entry name" value="HELICASE_CTER"/>
    <property type="match status" value="1"/>
</dbReference>
<dbReference type="InterPro" id="IPR042115">
    <property type="entry name" value="PriA_3primeBD_sf"/>
</dbReference>
<keyword evidence="6 12" id="KW-0347">Helicase</keyword>
<dbReference type="SUPFAM" id="SSF46785">
    <property type="entry name" value="Winged helix' DNA-binding domain"/>
    <property type="match status" value="1"/>
</dbReference>
<feature type="domain" description="Helicase C-terminal" evidence="14">
    <location>
        <begin position="663"/>
        <end position="817"/>
    </location>
</feature>
<dbReference type="InterPro" id="IPR036390">
    <property type="entry name" value="WH_DNA-bd_sf"/>
</dbReference>
<dbReference type="PROSITE" id="PS51192">
    <property type="entry name" value="HELICASE_ATP_BIND_1"/>
    <property type="match status" value="1"/>
</dbReference>
<dbReference type="SMART" id="SM00487">
    <property type="entry name" value="DEXDc"/>
    <property type="match status" value="1"/>
</dbReference>
<keyword evidence="5 12" id="KW-0378">Hydrolase</keyword>
<feature type="binding site" evidence="12">
    <location>
        <position position="628"/>
    </location>
    <ligand>
        <name>Zn(2+)</name>
        <dbReference type="ChEBI" id="CHEBI:29105"/>
        <label>1</label>
    </ligand>
</feature>
<dbReference type="AlphaFoldDB" id="A0A139XEQ2"/>
<keyword evidence="1 12" id="KW-0639">Primosome</keyword>
<dbReference type="STRING" id="128403.WA1_13815"/>
<evidence type="ECO:0000256" key="8">
    <source>
        <dbReference type="ARBA" id="ARBA00022840"/>
    </source>
</evidence>
<comment type="catalytic activity">
    <reaction evidence="11 12">
        <text>ATP + H2O = ADP + phosphate + H(+)</text>
        <dbReference type="Rhea" id="RHEA:13065"/>
        <dbReference type="ChEBI" id="CHEBI:15377"/>
        <dbReference type="ChEBI" id="CHEBI:15378"/>
        <dbReference type="ChEBI" id="CHEBI:30616"/>
        <dbReference type="ChEBI" id="CHEBI:43474"/>
        <dbReference type="ChEBI" id="CHEBI:456216"/>
        <dbReference type="EC" id="5.6.2.4"/>
    </reaction>
</comment>
<evidence type="ECO:0000313" key="15">
    <source>
        <dbReference type="EMBL" id="KYC43170.1"/>
    </source>
</evidence>
<comment type="subunit">
    <text evidence="12">Component of the replication restart primosome.</text>
</comment>
<keyword evidence="8 12" id="KW-0067">ATP-binding</keyword>
<dbReference type="SUPFAM" id="SSF52540">
    <property type="entry name" value="P-loop containing nucleoside triphosphate hydrolases"/>
    <property type="match status" value="1"/>
</dbReference>
<organism evidence="15 16">
    <name type="scientific">Scytonema hofmannii PCC 7110</name>
    <dbReference type="NCBI Taxonomy" id="128403"/>
    <lineage>
        <taxon>Bacteria</taxon>
        <taxon>Bacillati</taxon>
        <taxon>Cyanobacteriota</taxon>
        <taxon>Cyanophyceae</taxon>
        <taxon>Nostocales</taxon>
        <taxon>Scytonemataceae</taxon>
        <taxon>Scytonema</taxon>
    </lineage>
</organism>
<evidence type="ECO:0000259" key="13">
    <source>
        <dbReference type="PROSITE" id="PS51192"/>
    </source>
</evidence>
<keyword evidence="10 12" id="KW-0413">Isomerase</keyword>
<dbReference type="Proteomes" id="UP000076925">
    <property type="component" value="Unassembled WGS sequence"/>
</dbReference>
<proteinExistence type="inferred from homology"/>
<dbReference type="GO" id="GO:0005524">
    <property type="term" value="F:ATP binding"/>
    <property type="evidence" value="ECO:0007669"/>
    <property type="project" value="UniProtKB-UniRule"/>
</dbReference>
<dbReference type="NCBIfam" id="TIGR00595">
    <property type="entry name" value="priA"/>
    <property type="match status" value="1"/>
</dbReference>
<dbReference type="GO" id="GO:1990077">
    <property type="term" value="C:primosome complex"/>
    <property type="evidence" value="ECO:0007669"/>
    <property type="project" value="UniProtKB-UniRule"/>
</dbReference>
<dbReference type="InterPro" id="IPR027417">
    <property type="entry name" value="P-loop_NTPase"/>
</dbReference>
<dbReference type="Pfam" id="PF17764">
    <property type="entry name" value="PriA_3primeBD"/>
    <property type="match status" value="1"/>
</dbReference>